<keyword evidence="4" id="KW-1185">Reference proteome</keyword>
<dbReference type="InterPro" id="IPR047057">
    <property type="entry name" value="MerR_fam"/>
</dbReference>
<reference evidence="4" key="1">
    <citation type="journal article" date="2019" name="Int. J. Syst. Evol. Microbiol.">
        <title>The Global Catalogue of Microorganisms (GCM) 10K type strain sequencing project: providing services to taxonomists for standard genome sequencing and annotation.</title>
        <authorList>
            <consortium name="The Broad Institute Genomics Platform"/>
            <consortium name="The Broad Institute Genome Sequencing Center for Infectious Disease"/>
            <person name="Wu L."/>
            <person name="Ma J."/>
        </authorList>
    </citation>
    <scope>NUCLEOTIDE SEQUENCE [LARGE SCALE GENOMIC DNA]</scope>
    <source>
        <strain evidence="4">JCM 10671</strain>
    </source>
</reference>
<gene>
    <name evidence="3" type="ORF">GCM10009547_39100</name>
</gene>
<dbReference type="Proteomes" id="UP001500957">
    <property type="component" value="Unassembled WGS sequence"/>
</dbReference>
<dbReference type="SUPFAM" id="SSF46955">
    <property type="entry name" value="Putative DNA-binding domain"/>
    <property type="match status" value="1"/>
</dbReference>
<dbReference type="Gene3D" id="1.10.1660.10">
    <property type="match status" value="1"/>
</dbReference>
<evidence type="ECO:0000256" key="1">
    <source>
        <dbReference type="ARBA" id="ARBA00023125"/>
    </source>
</evidence>
<sequence length="234" mass="25862">MSAPAPAEGSHLSIGEVLNRLRPDFPDLTISKIRFYEAAGLVEPARTPGGYRKFSAQDVERLRYVLTAKHAHYLPLRVIKDQLEAIDRGNGELAEAALPDTGLRFDLTPSEVRLTREQMLEETGLDAEQLAAIEESGLLHRRRGGYYDGDDVSIARIVAELGRYGLEPRHLRSFKGAADREVGLVEQLVVQPNTRRRGSAGLERSRDTAAEIATRLARLHAALLQAGLRHTLSP</sequence>
<dbReference type="EMBL" id="BAAAHE010000040">
    <property type="protein sequence ID" value="GAA0631375.1"/>
    <property type="molecule type" value="Genomic_DNA"/>
</dbReference>
<feature type="domain" description="HTH merR-type" evidence="2">
    <location>
        <begin position="33"/>
        <end position="85"/>
    </location>
</feature>
<dbReference type="InterPro" id="IPR009061">
    <property type="entry name" value="DNA-bd_dom_put_sf"/>
</dbReference>
<evidence type="ECO:0000313" key="4">
    <source>
        <dbReference type="Proteomes" id="UP001500957"/>
    </source>
</evidence>
<organism evidence="3 4">
    <name type="scientific">Sporichthya brevicatena</name>
    <dbReference type="NCBI Taxonomy" id="171442"/>
    <lineage>
        <taxon>Bacteria</taxon>
        <taxon>Bacillati</taxon>
        <taxon>Actinomycetota</taxon>
        <taxon>Actinomycetes</taxon>
        <taxon>Sporichthyales</taxon>
        <taxon>Sporichthyaceae</taxon>
        <taxon>Sporichthya</taxon>
    </lineage>
</organism>
<proteinExistence type="predicted"/>
<evidence type="ECO:0000313" key="3">
    <source>
        <dbReference type="EMBL" id="GAA0631375.1"/>
    </source>
</evidence>
<evidence type="ECO:0000259" key="2">
    <source>
        <dbReference type="PROSITE" id="PS50937"/>
    </source>
</evidence>
<keyword evidence="1" id="KW-0238">DNA-binding</keyword>
<dbReference type="PANTHER" id="PTHR30204">
    <property type="entry name" value="REDOX-CYCLING DRUG-SENSING TRANSCRIPTIONAL ACTIVATOR SOXR"/>
    <property type="match status" value="1"/>
</dbReference>
<dbReference type="PROSITE" id="PS50937">
    <property type="entry name" value="HTH_MERR_2"/>
    <property type="match status" value="1"/>
</dbReference>
<accession>A0ABP3SB98</accession>
<dbReference type="CDD" id="cd00592">
    <property type="entry name" value="HTH_MerR-like"/>
    <property type="match status" value="1"/>
</dbReference>
<dbReference type="RefSeq" id="WP_344607878.1">
    <property type="nucleotide sequence ID" value="NZ_BAAAHE010000040.1"/>
</dbReference>
<name>A0ABP3SB98_9ACTN</name>
<protein>
    <submittedName>
        <fullName evidence="3">MerR family transcriptional regulator</fullName>
    </submittedName>
</protein>
<dbReference type="Pfam" id="PF13411">
    <property type="entry name" value="MerR_1"/>
    <property type="match status" value="1"/>
</dbReference>
<comment type="caution">
    <text evidence="3">The sequence shown here is derived from an EMBL/GenBank/DDBJ whole genome shotgun (WGS) entry which is preliminary data.</text>
</comment>
<dbReference type="InterPro" id="IPR000551">
    <property type="entry name" value="MerR-type_HTH_dom"/>
</dbReference>
<dbReference type="PANTHER" id="PTHR30204:SF89">
    <property type="entry name" value="HTH MERR-TYPE DOMAIN-CONTAINING PROTEIN"/>
    <property type="match status" value="1"/>
</dbReference>
<dbReference type="SMART" id="SM00422">
    <property type="entry name" value="HTH_MERR"/>
    <property type="match status" value="1"/>
</dbReference>